<reference evidence="1" key="1">
    <citation type="submission" date="2014-09" db="EMBL/GenBank/DDBJ databases">
        <authorList>
            <person name="Magalhaes I.L.F."/>
            <person name="Oliveira U."/>
            <person name="Santos F.R."/>
            <person name="Vidigal T.H.D.A."/>
            <person name="Brescovit A.D."/>
            <person name="Santos A.J."/>
        </authorList>
    </citation>
    <scope>NUCLEOTIDE SEQUENCE</scope>
    <source>
        <tissue evidence="1">Shoot tissue taken approximately 20 cm above the soil surface</tissue>
    </source>
</reference>
<organism evidence="1">
    <name type="scientific">Arundo donax</name>
    <name type="common">Giant reed</name>
    <name type="synonym">Donax arundinaceus</name>
    <dbReference type="NCBI Taxonomy" id="35708"/>
    <lineage>
        <taxon>Eukaryota</taxon>
        <taxon>Viridiplantae</taxon>
        <taxon>Streptophyta</taxon>
        <taxon>Embryophyta</taxon>
        <taxon>Tracheophyta</taxon>
        <taxon>Spermatophyta</taxon>
        <taxon>Magnoliopsida</taxon>
        <taxon>Liliopsida</taxon>
        <taxon>Poales</taxon>
        <taxon>Poaceae</taxon>
        <taxon>PACMAD clade</taxon>
        <taxon>Arundinoideae</taxon>
        <taxon>Arundineae</taxon>
        <taxon>Arundo</taxon>
    </lineage>
</organism>
<proteinExistence type="predicted"/>
<protein>
    <submittedName>
        <fullName evidence="1">Uncharacterized protein</fullName>
    </submittedName>
</protein>
<accession>A0A0A9FRV2</accession>
<dbReference type="AlphaFoldDB" id="A0A0A9FRV2"/>
<name>A0A0A9FRV2_ARUDO</name>
<dbReference type="EMBL" id="GBRH01183912">
    <property type="protein sequence ID" value="JAE13984.1"/>
    <property type="molecule type" value="Transcribed_RNA"/>
</dbReference>
<evidence type="ECO:0000313" key="1">
    <source>
        <dbReference type="EMBL" id="JAE13984.1"/>
    </source>
</evidence>
<reference evidence="1" key="2">
    <citation type="journal article" date="2015" name="Data Brief">
        <title>Shoot transcriptome of the giant reed, Arundo donax.</title>
        <authorList>
            <person name="Barrero R.A."/>
            <person name="Guerrero F.D."/>
            <person name="Moolhuijzen P."/>
            <person name="Goolsby J.A."/>
            <person name="Tidwell J."/>
            <person name="Bellgard S.E."/>
            <person name="Bellgard M.I."/>
        </authorList>
    </citation>
    <scope>NUCLEOTIDE SEQUENCE</scope>
    <source>
        <tissue evidence="1">Shoot tissue taken approximately 20 cm above the soil surface</tissue>
    </source>
</reference>
<sequence>MSHSGRLLLCWRGFAPPTICNAGGKPGRLLSIARAHHIGEAVSPAVKRVGGGAAPCWSEDPLRRAVEVGGGSALTTSVPASGKNLYPQFPPPPLFFFLFPVFPSVLKFCWTQLEFLNHFDSFRFQFASGREGAPFLFFFIMLSEFAREGPYAQAL</sequence>